<dbReference type="PANTHER" id="PTHR44858">
    <property type="entry name" value="TETRATRICOPEPTIDE REPEAT PROTEIN 6"/>
    <property type="match status" value="1"/>
</dbReference>
<proteinExistence type="predicted"/>
<keyword evidence="1" id="KW-0677">Repeat</keyword>
<dbReference type="Pfam" id="PF13181">
    <property type="entry name" value="TPR_8"/>
    <property type="match status" value="1"/>
</dbReference>
<dbReference type="InterPro" id="IPR011990">
    <property type="entry name" value="TPR-like_helical_dom_sf"/>
</dbReference>
<dbReference type="PROSITE" id="PS50005">
    <property type="entry name" value="TPR"/>
    <property type="match status" value="1"/>
</dbReference>
<evidence type="ECO:0000256" key="2">
    <source>
        <dbReference type="ARBA" id="ARBA00022803"/>
    </source>
</evidence>
<dbReference type="InterPro" id="IPR050498">
    <property type="entry name" value="Ycf3"/>
</dbReference>
<dbReference type="AlphaFoldDB" id="A0AAD1ZYG3"/>
<evidence type="ECO:0000313" key="5">
    <source>
        <dbReference type="Proteomes" id="UP000834106"/>
    </source>
</evidence>
<dbReference type="SUPFAM" id="SSF48452">
    <property type="entry name" value="TPR-like"/>
    <property type="match status" value="1"/>
</dbReference>
<dbReference type="PANTHER" id="PTHR44858:SF1">
    <property type="entry name" value="UDP-N-ACETYLGLUCOSAMINE--PEPTIDE N-ACETYLGLUCOSAMINYLTRANSFERASE SPINDLY-RELATED"/>
    <property type="match status" value="1"/>
</dbReference>
<organism evidence="4 5">
    <name type="scientific">Fraxinus pennsylvanica</name>
    <dbReference type="NCBI Taxonomy" id="56036"/>
    <lineage>
        <taxon>Eukaryota</taxon>
        <taxon>Viridiplantae</taxon>
        <taxon>Streptophyta</taxon>
        <taxon>Embryophyta</taxon>
        <taxon>Tracheophyta</taxon>
        <taxon>Spermatophyta</taxon>
        <taxon>Magnoliopsida</taxon>
        <taxon>eudicotyledons</taxon>
        <taxon>Gunneridae</taxon>
        <taxon>Pentapetalae</taxon>
        <taxon>asterids</taxon>
        <taxon>lamiids</taxon>
        <taxon>Lamiales</taxon>
        <taxon>Oleaceae</taxon>
        <taxon>Oleeae</taxon>
        <taxon>Fraxinus</taxon>
    </lineage>
</organism>
<dbReference type="EMBL" id="OU503050">
    <property type="protein sequence ID" value="CAI9777739.1"/>
    <property type="molecule type" value="Genomic_DNA"/>
</dbReference>
<reference evidence="4" key="1">
    <citation type="submission" date="2023-05" db="EMBL/GenBank/DDBJ databases">
        <authorList>
            <person name="Huff M."/>
        </authorList>
    </citation>
    <scope>NUCLEOTIDE SEQUENCE</scope>
</reference>
<evidence type="ECO:0000313" key="4">
    <source>
        <dbReference type="EMBL" id="CAI9777739.1"/>
    </source>
</evidence>
<dbReference type="InterPro" id="IPR019734">
    <property type="entry name" value="TPR_rpt"/>
</dbReference>
<sequence length="245" mass="26788">MFLIIQEVPQKLFTKLRLFSRRANLQAKRHFVRGAQLLNQARSSKDRSRSSSLAKEAESEAEKAIHLDPKDAAAHILKALALELQGFKTSAIDSLDVALSPLAVKSLSDLERGDALYKRAELRHSVSRRGQVDSVVADLVESVRLKNDNAKAFGLLGECYEKKGLKEEAKKAYEDALKVQPSYNVAQEALDRLVSSFTAGEAGDPSVNGFNGWNVEAGVGIRVAGMLKLERIGSRELGGRNGLES</sequence>
<name>A0AAD1ZYG3_9LAMI</name>
<dbReference type="SMART" id="SM00028">
    <property type="entry name" value="TPR"/>
    <property type="match status" value="1"/>
</dbReference>
<protein>
    <submittedName>
        <fullName evidence="4">Uncharacterized protein</fullName>
    </submittedName>
</protein>
<dbReference type="Proteomes" id="UP000834106">
    <property type="component" value="Chromosome 15"/>
</dbReference>
<keyword evidence="2 3" id="KW-0802">TPR repeat</keyword>
<gene>
    <name evidence="4" type="ORF">FPE_LOCUS25169</name>
</gene>
<feature type="repeat" description="TPR" evidence="3">
    <location>
        <begin position="150"/>
        <end position="183"/>
    </location>
</feature>
<evidence type="ECO:0000256" key="1">
    <source>
        <dbReference type="ARBA" id="ARBA00022737"/>
    </source>
</evidence>
<dbReference type="Gene3D" id="1.25.40.10">
    <property type="entry name" value="Tetratricopeptide repeat domain"/>
    <property type="match status" value="2"/>
</dbReference>
<evidence type="ECO:0000256" key="3">
    <source>
        <dbReference type="PROSITE-ProRule" id="PRU00339"/>
    </source>
</evidence>
<accession>A0AAD1ZYG3</accession>
<keyword evidence="5" id="KW-1185">Reference proteome</keyword>